<keyword evidence="3" id="KW-1185">Reference proteome</keyword>
<dbReference type="PhylomeDB" id="O18121"/>
<proteinExistence type="predicted"/>
<sequence>MPYFELASNVSKIAFSAGFLSNTFLIYLTVFHVKAVFGTYKKMVIIFAILGITFSGLEILAKPFAHNFNNCVMYFSVNTWIQPQSISQLLIAIWAGLYLVIVSFISVQFIYRHCCLSNVRWAKKFDGLGCFLWMGYPLIPGAIYASSFYWFCLPDEYSDDCVRETILKNYALATADVARFMVAPYTSEGSWRLNNSFFLLSGVVSIWLHYSVILYCGVKMHLNMKEELKKFSVVNRKLQRQFFKALVFQSIGPTVFLVLPVAPTIIAPLVAPYLSLEINWQTGWLYSIVGMYPPFDSVAFMLIVTEYRKIIRDRYLFVCTKRYLAGNIQVVSTSSQVVNN</sequence>
<dbReference type="AGR" id="WB:WBGene00006133"/>
<gene>
    <name evidence="2 4" type="primary">str-71</name>
    <name evidence="2" type="ORF">CELE_T23F1.4</name>
    <name evidence="4" type="ORF">T23F1.4</name>
</gene>
<dbReference type="OrthoDB" id="5853935at2759"/>
<feature type="transmembrane region" description="Helical" evidence="1">
    <location>
        <begin position="197"/>
        <end position="218"/>
    </location>
</feature>
<dbReference type="PaxDb" id="6239-T23F1.4"/>
<evidence type="ECO:0000256" key="1">
    <source>
        <dbReference type="SAM" id="Phobius"/>
    </source>
</evidence>
<accession>O18121</accession>
<dbReference type="GeneID" id="188801"/>
<feature type="transmembrane region" description="Helical" evidence="1">
    <location>
        <begin position="85"/>
        <end position="111"/>
    </location>
</feature>
<dbReference type="AlphaFoldDB" id="O18121"/>
<feature type="transmembrane region" description="Helical" evidence="1">
    <location>
        <begin position="246"/>
        <end position="271"/>
    </location>
</feature>
<dbReference type="OMA" id="KMHLNMK"/>
<reference evidence="2 3" key="1">
    <citation type="journal article" date="1998" name="Science">
        <title>Genome sequence of the nematode C. elegans: a platform for investigating biology.</title>
        <authorList>
            <consortium name="The C. elegans sequencing consortium"/>
            <person name="Sulson J.E."/>
            <person name="Waterston R."/>
        </authorList>
    </citation>
    <scope>NUCLEOTIDE SEQUENCE [LARGE SCALE GENOMIC DNA]</scope>
    <source>
        <strain evidence="2 3">Bristol N2</strain>
    </source>
</reference>
<dbReference type="eggNOG" id="ENOG502R1A9">
    <property type="taxonomic scope" value="Eukaryota"/>
</dbReference>
<keyword evidence="1" id="KW-1133">Transmembrane helix</keyword>
<feature type="transmembrane region" description="Helical" evidence="1">
    <location>
        <begin position="12"/>
        <end position="31"/>
    </location>
</feature>
<organism evidence="2 3">
    <name type="scientific">Caenorhabditis elegans</name>
    <dbReference type="NCBI Taxonomy" id="6239"/>
    <lineage>
        <taxon>Eukaryota</taxon>
        <taxon>Metazoa</taxon>
        <taxon>Ecdysozoa</taxon>
        <taxon>Nematoda</taxon>
        <taxon>Chromadorea</taxon>
        <taxon>Rhabditida</taxon>
        <taxon>Rhabditina</taxon>
        <taxon>Rhabditomorpha</taxon>
        <taxon>Rhabditoidea</taxon>
        <taxon>Rhabditidae</taxon>
        <taxon>Peloderinae</taxon>
        <taxon>Caenorhabditis</taxon>
    </lineage>
</organism>
<protein>
    <submittedName>
        <fullName evidence="2">Seven TM Receptor</fullName>
    </submittedName>
</protein>
<keyword evidence="1" id="KW-0812">Transmembrane</keyword>
<dbReference type="FunCoup" id="O18121">
    <property type="interactions" value="11"/>
</dbReference>
<keyword evidence="2" id="KW-0675">Receptor</keyword>
<feature type="transmembrane region" description="Helical" evidence="1">
    <location>
        <begin position="283"/>
        <end position="304"/>
    </location>
</feature>
<dbReference type="EMBL" id="BX284605">
    <property type="protein sequence ID" value="CAB03407.2"/>
    <property type="molecule type" value="Genomic_DNA"/>
</dbReference>
<feature type="transmembrane region" description="Helical" evidence="1">
    <location>
        <begin position="43"/>
        <end position="65"/>
    </location>
</feature>
<dbReference type="PANTHER" id="PTHR46178:SF3">
    <property type="entry name" value="SEVEN TM RECEPTOR"/>
    <property type="match status" value="1"/>
</dbReference>
<dbReference type="SMR" id="O18121"/>
<dbReference type="UCSC" id="T23F1.4">
    <property type="organism name" value="c. elegans"/>
</dbReference>
<dbReference type="RefSeq" id="NP_506847.2">
    <property type="nucleotide sequence ID" value="NM_074446.2"/>
</dbReference>
<evidence type="ECO:0000313" key="2">
    <source>
        <dbReference type="EMBL" id="CAB03407.2"/>
    </source>
</evidence>
<dbReference type="KEGG" id="cel:CELE_T23F1.4"/>
<dbReference type="HOGENOM" id="CLU_036335_4_2_1"/>
<dbReference type="Pfam" id="PF10326">
    <property type="entry name" value="7TM_GPCR_Str"/>
    <property type="match status" value="1"/>
</dbReference>
<dbReference type="SUPFAM" id="SSF81321">
    <property type="entry name" value="Family A G protein-coupled receptor-like"/>
    <property type="match status" value="1"/>
</dbReference>
<keyword evidence="1" id="KW-0472">Membrane</keyword>
<dbReference type="InParanoid" id="O18121"/>
<evidence type="ECO:0000313" key="4">
    <source>
        <dbReference type="WormBase" id="T23F1.4"/>
    </source>
</evidence>
<dbReference type="InterPro" id="IPR019428">
    <property type="entry name" value="7TM_GPCR_serpentine_rcpt_Str"/>
</dbReference>
<dbReference type="Proteomes" id="UP000001940">
    <property type="component" value="Chromosome V"/>
</dbReference>
<name>O18121_CAEEL</name>
<evidence type="ECO:0000313" key="3">
    <source>
        <dbReference type="Proteomes" id="UP000001940"/>
    </source>
</evidence>
<feature type="transmembrane region" description="Helical" evidence="1">
    <location>
        <begin position="131"/>
        <end position="151"/>
    </location>
</feature>
<dbReference type="PANTHER" id="PTHR46178">
    <property type="entry name" value="SEVEN TM RECEPTOR"/>
    <property type="match status" value="1"/>
</dbReference>
<dbReference type="WormBase" id="T23F1.4">
    <property type="protein sequence ID" value="CE43052"/>
    <property type="gene ID" value="WBGene00006133"/>
    <property type="gene designation" value="str-71"/>
</dbReference>
<dbReference type="CTD" id="188801"/>